<gene>
    <name evidence="1" type="ORF">DI626_11745</name>
</gene>
<name>A0A2W5B7Q2_9BACT</name>
<proteinExistence type="predicted"/>
<reference evidence="1 2" key="1">
    <citation type="submission" date="2017-08" db="EMBL/GenBank/DDBJ databases">
        <title>Infants hospitalized years apart are colonized by the same room-sourced microbial strains.</title>
        <authorList>
            <person name="Brooks B."/>
            <person name="Olm M.R."/>
            <person name="Firek B.A."/>
            <person name="Baker R."/>
            <person name="Thomas B.C."/>
            <person name="Morowitz M.J."/>
            <person name="Banfield J.F."/>
        </authorList>
    </citation>
    <scope>NUCLEOTIDE SEQUENCE [LARGE SCALE GENOMIC DNA]</scope>
    <source>
        <strain evidence="1">S2_018_000_R2_104</strain>
    </source>
</reference>
<comment type="caution">
    <text evidence="1">The sequence shown here is derived from an EMBL/GenBank/DDBJ whole genome shotgun (WGS) entry which is preliminary data.</text>
</comment>
<dbReference type="EMBL" id="QFNK01000370">
    <property type="protein sequence ID" value="PZO78951.1"/>
    <property type="molecule type" value="Genomic_DNA"/>
</dbReference>
<organism evidence="1 2">
    <name type="scientific">Micavibrio aeruginosavorus</name>
    <dbReference type="NCBI Taxonomy" id="349221"/>
    <lineage>
        <taxon>Bacteria</taxon>
        <taxon>Pseudomonadati</taxon>
        <taxon>Bdellovibrionota</taxon>
        <taxon>Bdellovibrionia</taxon>
        <taxon>Bdellovibrionales</taxon>
        <taxon>Pseudobdellovibrionaceae</taxon>
        <taxon>Micavibrio</taxon>
    </lineage>
</organism>
<protein>
    <submittedName>
        <fullName evidence="1">Uncharacterized protein</fullName>
    </submittedName>
</protein>
<evidence type="ECO:0000313" key="1">
    <source>
        <dbReference type="EMBL" id="PZO78951.1"/>
    </source>
</evidence>
<feature type="non-terminal residue" evidence="1">
    <location>
        <position position="164"/>
    </location>
</feature>
<dbReference type="AlphaFoldDB" id="A0A2W5B7Q2"/>
<sequence>MYKMAMLDTHFLDSFKDASGSTAQTPALREDRVLNYVWVNKQSLNVMGPPKEEDADIQCGIPLNYFDKAYNNARLYPDTEVKVWVDRKLLDDSTRFFLESHAYINAPENVTFHDLRDIPAYDAHPIYGEESKGNIWNKVDLARFMVVSHELNDPARKQVFYADF</sequence>
<dbReference type="Gene3D" id="3.90.550.20">
    <property type="match status" value="1"/>
</dbReference>
<evidence type="ECO:0000313" key="2">
    <source>
        <dbReference type="Proteomes" id="UP000249557"/>
    </source>
</evidence>
<accession>A0A2W5B7Q2</accession>
<dbReference type="Proteomes" id="UP000249557">
    <property type="component" value="Unassembled WGS sequence"/>
</dbReference>